<proteinExistence type="predicted"/>
<evidence type="ECO:0000313" key="2">
    <source>
        <dbReference type="Proteomes" id="UP001207408"/>
    </source>
</evidence>
<protein>
    <submittedName>
        <fullName evidence="1">DUF4286 family protein</fullName>
    </submittedName>
</protein>
<dbReference type="Proteomes" id="UP001207408">
    <property type="component" value="Unassembled WGS sequence"/>
</dbReference>
<dbReference type="Pfam" id="PF14114">
    <property type="entry name" value="DUF4286"/>
    <property type="match status" value="1"/>
</dbReference>
<dbReference type="RefSeq" id="WP_301198415.1">
    <property type="nucleotide sequence ID" value="NZ_JAPDPI010000008.1"/>
</dbReference>
<name>A0AAE3SJ77_9BACT</name>
<dbReference type="EMBL" id="JAPDPI010000008">
    <property type="protein sequence ID" value="MCW3805149.1"/>
    <property type="molecule type" value="Genomic_DNA"/>
</dbReference>
<comment type="caution">
    <text evidence="1">The sequence shown here is derived from an EMBL/GenBank/DDBJ whole genome shotgun (WGS) entry which is preliminary data.</text>
</comment>
<keyword evidence="2" id="KW-1185">Reference proteome</keyword>
<gene>
    <name evidence="1" type="ORF">OM074_05895</name>
</gene>
<sequence length="99" mass="11307">MFIFNTTFVVSQSKFDKWLVWLKNTYTPLIKNIVPASEVGIFEVMSTENPEEKTISVQWKVATPTELEVINRQSPVVLGQMSSDFGNEILYFSSILKSL</sequence>
<accession>A0AAE3SJ77</accession>
<evidence type="ECO:0000313" key="1">
    <source>
        <dbReference type="EMBL" id="MCW3805149.1"/>
    </source>
</evidence>
<dbReference type="AlphaFoldDB" id="A0AAE3SJ77"/>
<reference evidence="1" key="1">
    <citation type="submission" date="2022-10" db="EMBL/GenBank/DDBJ databases">
        <authorList>
            <person name="Yu W.X."/>
        </authorList>
    </citation>
    <scope>NUCLEOTIDE SEQUENCE</scope>
    <source>
        <strain evidence="1">D04</strain>
    </source>
</reference>
<organism evidence="1 2">
    <name type="scientific">Plebeiibacterium marinum</name>
    <dbReference type="NCBI Taxonomy" id="2992111"/>
    <lineage>
        <taxon>Bacteria</taxon>
        <taxon>Pseudomonadati</taxon>
        <taxon>Bacteroidota</taxon>
        <taxon>Bacteroidia</taxon>
        <taxon>Marinilabiliales</taxon>
        <taxon>Marinilabiliaceae</taxon>
        <taxon>Plebeiibacterium</taxon>
    </lineage>
</organism>
<dbReference type="InterPro" id="IPR025563">
    <property type="entry name" value="DUF4286"/>
</dbReference>